<keyword evidence="7 10" id="KW-0472">Membrane</keyword>
<evidence type="ECO:0000256" key="10">
    <source>
        <dbReference type="PROSITE-ProRule" id="PRU01360"/>
    </source>
</evidence>
<evidence type="ECO:0000259" key="15">
    <source>
        <dbReference type="Pfam" id="PF07715"/>
    </source>
</evidence>
<evidence type="ECO:0000256" key="12">
    <source>
        <dbReference type="SAM" id="MobiDB-lite"/>
    </source>
</evidence>
<feature type="compositionally biased region" description="Polar residues" evidence="12">
    <location>
        <begin position="358"/>
        <end position="372"/>
    </location>
</feature>
<evidence type="ECO:0000256" key="4">
    <source>
        <dbReference type="ARBA" id="ARBA00022692"/>
    </source>
</evidence>
<dbReference type="Gene3D" id="2.40.170.20">
    <property type="entry name" value="TonB-dependent receptor, beta-barrel domain"/>
    <property type="match status" value="1"/>
</dbReference>
<dbReference type="InterPro" id="IPR037066">
    <property type="entry name" value="Plug_dom_sf"/>
</dbReference>
<dbReference type="SUPFAM" id="SSF56935">
    <property type="entry name" value="Porins"/>
    <property type="match status" value="1"/>
</dbReference>
<comment type="subcellular location">
    <subcellularLocation>
        <location evidence="1 10">Cell outer membrane</location>
        <topology evidence="1 10">Multi-pass membrane protein</topology>
    </subcellularLocation>
</comment>
<dbReference type="Gene3D" id="2.170.130.10">
    <property type="entry name" value="TonB-dependent receptor, plug domain"/>
    <property type="match status" value="1"/>
</dbReference>
<evidence type="ECO:0000256" key="7">
    <source>
        <dbReference type="ARBA" id="ARBA00023136"/>
    </source>
</evidence>
<evidence type="ECO:0000259" key="14">
    <source>
        <dbReference type="Pfam" id="PF00593"/>
    </source>
</evidence>
<evidence type="ECO:0000256" key="8">
    <source>
        <dbReference type="ARBA" id="ARBA00023170"/>
    </source>
</evidence>
<feature type="chain" id="PRO_5002682188" evidence="13">
    <location>
        <begin position="32"/>
        <end position="742"/>
    </location>
</feature>
<keyword evidence="17" id="KW-1185">Reference proteome</keyword>
<dbReference type="GO" id="GO:0044718">
    <property type="term" value="P:siderophore transmembrane transport"/>
    <property type="evidence" value="ECO:0007669"/>
    <property type="project" value="TreeGrafter"/>
</dbReference>
<dbReference type="PROSITE" id="PS52016">
    <property type="entry name" value="TONB_DEPENDENT_REC_3"/>
    <property type="match status" value="1"/>
</dbReference>
<keyword evidence="6 11" id="KW-0798">TonB box</keyword>
<evidence type="ECO:0000256" key="2">
    <source>
        <dbReference type="ARBA" id="ARBA00022448"/>
    </source>
</evidence>
<keyword evidence="4 10" id="KW-0812">Transmembrane</keyword>
<dbReference type="InterPro" id="IPR039426">
    <property type="entry name" value="TonB-dep_rcpt-like"/>
</dbReference>
<dbReference type="RefSeq" id="WP_011937710.1">
    <property type="nucleotide sequence ID" value="NC_009483.1"/>
</dbReference>
<evidence type="ECO:0000313" key="17">
    <source>
        <dbReference type="Proteomes" id="UP000006695"/>
    </source>
</evidence>
<dbReference type="KEGG" id="gur:Gura_0778"/>
<evidence type="ECO:0000313" key="16">
    <source>
        <dbReference type="EMBL" id="ABQ24986.1"/>
    </source>
</evidence>
<dbReference type="InterPro" id="IPR000531">
    <property type="entry name" value="Beta-barrel_TonB"/>
</dbReference>
<dbReference type="Proteomes" id="UP000006695">
    <property type="component" value="Chromosome"/>
</dbReference>
<dbReference type="InterPro" id="IPR012910">
    <property type="entry name" value="Plug_dom"/>
</dbReference>
<sequence length="742" mass="80623">MKRKKVVTLAGILSGCLLGSAAIGAEPPGNAAGSETRLEQIVVTATRTEQDLESAPGSVSVVTKEEIDKRNITTVDEAINIIPGVITTRGKGMMDRMSAITLRGIPGQSRTLVMLDDITLNSPYAGSVFSVGIAPGSLEQIEVVKGPASSLYGGYAMGGVVNLITQMPEKREFTLTGGYGSALDSGNGMENSRRVAVSYGDKFLGKFKVYLHNDYVGTNGYRSDFNVQSSQPTAGITGYSNTTDYSGAARYRIGDKGKNGTWQDNLTVKTEYEFSPDTRVRFTFLKSSGEYFYDDPATYLRNSSGAEVWTYGTVREASFLGANGGSDQYLYGLAAETAFSPVKLKLNLGYLYQASSWGSTPTSAAPPNSATRSGGPGKLSDTPAGAINADLQASLPLLDRHLLTFGGAFRSGWAHSKEHTLTNWQDENSTAAMTYKSKGTDRTFALFAQDEIMLLDKLTLFFGFRQDWWETFDGYANQVGSSGYPKNYDSRSASSFSPKGAIVYKPFDQTTLKLSGGKAFRAPTAYDLYRTWTTSSGITYAGNPDLKPETTISWDAGVSQGLWEGARVSATYFENYISDLIYSTSTTATWKDKVNAGKAESKGVELEAEQKFGKQLRLFANYTYSDATIKENSAAPASTGKRMTDVPEHMFNVGADLEYGDFGALATGRYVGKRYGNDTNIDTVNGVQGSYDPYFTVDLKLRYRITSWATASLSVSNLLDEHYYSYYLAPGRSAYGELSFKF</sequence>
<organism evidence="16 17">
    <name type="scientific">Geotalea uraniireducens (strain Rf4)</name>
    <name type="common">Geobacter uraniireducens</name>
    <dbReference type="NCBI Taxonomy" id="351605"/>
    <lineage>
        <taxon>Bacteria</taxon>
        <taxon>Pseudomonadati</taxon>
        <taxon>Thermodesulfobacteriota</taxon>
        <taxon>Desulfuromonadia</taxon>
        <taxon>Geobacterales</taxon>
        <taxon>Geobacteraceae</taxon>
        <taxon>Geotalea</taxon>
    </lineage>
</organism>
<dbReference type="GO" id="GO:0009279">
    <property type="term" value="C:cell outer membrane"/>
    <property type="evidence" value="ECO:0007669"/>
    <property type="project" value="UniProtKB-SubCell"/>
</dbReference>
<comment type="similarity">
    <text evidence="10 11">Belongs to the TonB-dependent receptor family.</text>
</comment>
<dbReference type="GO" id="GO:0015344">
    <property type="term" value="F:siderophore uptake transmembrane transporter activity"/>
    <property type="evidence" value="ECO:0007669"/>
    <property type="project" value="TreeGrafter"/>
</dbReference>
<dbReference type="Pfam" id="PF07715">
    <property type="entry name" value="Plug"/>
    <property type="match status" value="1"/>
</dbReference>
<proteinExistence type="inferred from homology"/>
<reference evidence="16 17" key="1">
    <citation type="submission" date="2007-05" db="EMBL/GenBank/DDBJ databases">
        <title>Complete sequence of Geobacter uraniireducens Rf4.</title>
        <authorList>
            <consortium name="US DOE Joint Genome Institute"/>
            <person name="Copeland A."/>
            <person name="Lucas S."/>
            <person name="Lapidus A."/>
            <person name="Barry K."/>
            <person name="Detter J.C."/>
            <person name="Glavina del Rio T."/>
            <person name="Hammon N."/>
            <person name="Israni S."/>
            <person name="Dalin E."/>
            <person name="Tice H."/>
            <person name="Pitluck S."/>
            <person name="Chertkov O."/>
            <person name="Brettin T."/>
            <person name="Bruce D."/>
            <person name="Han C."/>
            <person name="Schmutz J."/>
            <person name="Larimer F."/>
            <person name="Land M."/>
            <person name="Hauser L."/>
            <person name="Kyrpides N."/>
            <person name="Mikhailova N."/>
            <person name="Shelobolina E."/>
            <person name="Aklujkar M."/>
            <person name="Lovley D."/>
            <person name="Richardson P."/>
        </authorList>
    </citation>
    <scope>NUCLEOTIDE SEQUENCE [LARGE SCALE GENOMIC DNA]</scope>
    <source>
        <strain evidence="16 17">Rf4</strain>
    </source>
</reference>
<evidence type="ECO:0000256" key="1">
    <source>
        <dbReference type="ARBA" id="ARBA00004571"/>
    </source>
</evidence>
<keyword evidence="5 13" id="KW-0732">Signal</keyword>
<evidence type="ECO:0000256" key="5">
    <source>
        <dbReference type="ARBA" id="ARBA00022729"/>
    </source>
</evidence>
<keyword evidence="2 10" id="KW-0813">Transport</keyword>
<feature type="region of interest" description="Disordered" evidence="12">
    <location>
        <begin position="358"/>
        <end position="383"/>
    </location>
</feature>
<feature type="signal peptide" evidence="13">
    <location>
        <begin position="1"/>
        <end position="31"/>
    </location>
</feature>
<dbReference type="CDD" id="cd01347">
    <property type="entry name" value="ligand_gated_channel"/>
    <property type="match status" value="1"/>
</dbReference>
<keyword evidence="3 10" id="KW-1134">Transmembrane beta strand</keyword>
<evidence type="ECO:0000256" key="13">
    <source>
        <dbReference type="SAM" id="SignalP"/>
    </source>
</evidence>
<dbReference type="AlphaFoldDB" id="A5GBR6"/>
<dbReference type="OrthoDB" id="9800913at2"/>
<feature type="domain" description="TonB-dependent receptor-like beta-barrel" evidence="14">
    <location>
        <begin position="284"/>
        <end position="718"/>
    </location>
</feature>
<evidence type="ECO:0000256" key="6">
    <source>
        <dbReference type="ARBA" id="ARBA00023077"/>
    </source>
</evidence>
<dbReference type="HOGENOM" id="CLU_008287_18_1_7"/>
<dbReference type="Pfam" id="PF00593">
    <property type="entry name" value="TonB_dep_Rec_b-barrel"/>
    <property type="match status" value="1"/>
</dbReference>
<dbReference type="STRING" id="351605.Gura_0778"/>
<dbReference type="PANTHER" id="PTHR30069">
    <property type="entry name" value="TONB-DEPENDENT OUTER MEMBRANE RECEPTOR"/>
    <property type="match status" value="1"/>
</dbReference>
<name>A5GBR6_GEOUR</name>
<accession>A5GBR6</accession>
<evidence type="ECO:0000256" key="11">
    <source>
        <dbReference type="RuleBase" id="RU003357"/>
    </source>
</evidence>
<feature type="domain" description="TonB-dependent receptor plug" evidence="15">
    <location>
        <begin position="52"/>
        <end position="160"/>
    </location>
</feature>
<evidence type="ECO:0000256" key="3">
    <source>
        <dbReference type="ARBA" id="ARBA00022452"/>
    </source>
</evidence>
<dbReference type="InterPro" id="IPR036942">
    <property type="entry name" value="Beta-barrel_TonB_sf"/>
</dbReference>
<dbReference type="PROSITE" id="PS51257">
    <property type="entry name" value="PROKAR_LIPOPROTEIN"/>
    <property type="match status" value="1"/>
</dbReference>
<gene>
    <name evidence="16" type="ordered locus">Gura_0778</name>
</gene>
<dbReference type="PANTHER" id="PTHR30069:SF29">
    <property type="entry name" value="HEMOGLOBIN AND HEMOGLOBIN-HAPTOGLOBIN-BINDING PROTEIN 1-RELATED"/>
    <property type="match status" value="1"/>
</dbReference>
<protein>
    <submittedName>
        <fullName evidence="16">TonB-dependent receptor</fullName>
    </submittedName>
</protein>
<keyword evidence="9 10" id="KW-0998">Cell outer membrane</keyword>
<evidence type="ECO:0000256" key="9">
    <source>
        <dbReference type="ARBA" id="ARBA00023237"/>
    </source>
</evidence>
<dbReference type="EMBL" id="CP000698">
    <property type="protein sequence ID" value="ABQ24986.1"/>
    <property type="molecule type" value="Genomic_DNA"/>
</dbReference>
<keyword evidence="8 16" id="KW-0675">Receptor</keyword>